<feature type="region of interest" description="Disordered" evidence="1">
    <location>
        <begin position="1"/>
        <end position="37"/>
    </location>
</feature>
<dbReference type="OrthoDB" id="2705551at2759"/>
<name>A0A0C3KZR5_PISTI</name>
<evidence type="ECO:0000313" key="2">
    <source>
        <dbReference type="EMBL" id="KIO15007.1"/>
    </source>
</evidence>
<reference evidence="3" key="2">
    <citation type="submission" date="2015-01" db="EMBL/GenBank/DDBJ databases">
        <title>Evolutionary Origins and Diversification of the Mycorrhizal Mutualists.</title>
        <authorList>
            <consortium name="DOE Joint Genome Institute"/>
            <consortium name="Mycorrhizal Genomics Consortium"/>
            <person name="Kohler A."/>
            <person name="Kuo A."/>
            <person name="Nagy L.G."/>
            <person name="Floudas D."/>
            <person name="Copeland A."/>
            <person name="Barry K.W."/>
            <person name="Cichocki N."/>
            <person name="Veneault-Fourrey C."/>
            <person name="LaButti K."/>
            <person name="Lindquist E.A."/>
            <person name="Lipzen A."/>
            <person name="Lundell T."/>
            <person name="Morin E."/>
            <person name="Murat C."/>
            <person name="Riley R."/>
            <person name="Ohm R."/>
            <person name="Sun H."/>
            <person name="Tunlid A."/>
            <person name="Henrissat B."/>
            <person name="Grigoriev I.V."/>
            <person name="Hibbett D.S."/>
            <person name="Martin F."/>
        </authorList>
    </citation>
    <scope>NUCLEOTIDE SEQUENCE [LARGE SCALE GENOMIC DNA]</scope>
    <source>
        <strain evidence="3">Marx 270</strain>
    </source>
</reference>
<dbReference type="AlphaFoldDB" id="A0A0C3KZR5"/>
<protein>
    <submittedName>
        <fullName evidence="2">Uncharacterized protein</fullName>
    </submittedName>
</protein>
<feature type="region of interest" description="Disordered" evidence="1">
    <location>
        <begin position="150"/>
        <end position="173"/>
    </location>
</feature>
<proteinExistence type="predicted"/>
<sequence>MYLGKSHLKDAKASLKAAGRVNKGKKWKVDKETPEPGPSKKWVKVSVKLIKVLDLNEPKAGGSRLRESNAVQYSGLEGKLNWLIDAMGLIANNLASLFKLHKTAVENSSQITGVLEALLNESYGFRMVVSPADLGSSELDSNELCKEADWLKTHSKDEEEEAKGEDETMAKAK</sequence>
<dbReference type="InParanoid" id="A0A0C3KZR5"/>
<dbReference type="HOGENOM" id="CLU_048923_2_0_1"/>
<evidence type="ECO:0000313" key="3">
    <source>
        <dbReference type="Proteomes" id="UP000054217"/>
    </source>
</evidence>
<gene>
    <name evidence="2" type="ORF">M404DRAFT_17856</name>
</gene>
<reference evidence="2 3" key="1">
    <citation type="submission" date="2014-04" db="EMBL/GenBank/DDBJ databases">
        <authorList>
            <consortium name="DOE Joint Genome Institute"/>
            <person name="Kuo A."/>
            <person name="Kohler A."/>
            <person name="Costa M.D."/>
            <person name="Nagy L.G."/>
            <person name="Floudas D."/>
            <person name="Copeland A."/>
            <person name="Barry K.W."/>
            <person name="Cichocki N."/>
            <person name="Veneault-Fourrey C."/>
            <person name="LaButti K."/>
            <person name="Lindquist E.A."/>
            <person name="Lipzen A."/>
            <person name="Lundell T."/>
            <person name="Morin E."/>
            <person name="Murat C."/>
            <person name="Sun H."/>
            <person name="Tunlid A."/>
            <person name="Henrissat B."/>
            <person name="Grigoriev I.V."/>
            <person name="Hibbett D.S."/>
            <person name="Martin F."/>
            <person name="Nordberg H.P."/>
            <person name="Cantor M.N."/>
            <person name="Hua S.X."/>
        </authorList>
    </citation>
    <scope>NUCLEOTIDE SEQUENCE [LARGE SCALE GENOMIC DNA]</scope>
    <source>
        <strain evidence="2 3">Marx 270</strain>
    </source>
</reference>
<evidence type="ECO:0000256" key="1">
    <source>
        <dbReference type="SAM" id="MobiDB-lite"/>
    </source>
</evidence>
<accession>A0A0C3KZR5</accession>
<keyword evidence="3" id="KW-1185">Reference proteome</keyword>
<organism evidence="2 3">
    <name type="scientific">Pisolithus tinctorius Marx 270</name>
    <dbReference type="NCBI Taxonomy" id="870435"/>
    <lineage>
        <taxon>Eukaryota</taxon>
        <taxon>Fungi</taxon>
        <taxon>Dikarya</taxon>
        <taxon>Basidiomycota</taxon>
        <taxon>Agaricomycotina</taxon>
        <taxon>Agaricomycetes</taxon>
        <taxon>Agaricomycetidae</taxon>
        <taxon>Boletales</taxon>
        <taxon>Sclerodermatineae</taxon>
        <taxon>Pisolithaceae</taxon>
        <taxon>Pisolithus</taxon>
    </lineage>
</organism>
<dbReference type="Proteomes" id="UP000054217">
    <property type="component" value="Unassembled WGS sequence"/>
</dbReference>
<dbReference type="EMBL" id="KN831944">
    <property type="protein sequence ID" value="KIO15007.1"/>
    <property type="molecule type" value="Genomic_DNA"/>
</dbReference>